<evidence type="ECO:0000313" key="3">
    <source>
        <dbReference type="Proteomes" id="UP000760545"/>
    </source>
</evidence>
<sequence>MQNFRMKYLVLALLLTFLSIKIHASNCCDTHAHYSFEPECDLCGCSTSSGSFGFGSLKNSNFVGLRYIYQNFKSKDGIFNNSPSSEESFNTYQLWARVPVAKNFYLSSIVPYQDLHRKFEDRTEHINGLGDMNVVGWYQITFYKKQKKDEVVFSTERKPSGHRLQIGVGAKWTCNKKLDN</sequence>
<feature type="signal peptide" evidence="1">
    <location>
        <begin position="1"/>
        <end position="24"/>
    </location>
</feature>
<gene>
    <name evidence="2" type="ORF">HC176_14580</name>
</gene>
<evidence type="ECO:0000313" key="2">
    <source>
        <dbReference type="EMBL" id="NJX16714.1"/>
    </source>
</evidence>
<comment type="caution">
    <text evidence="2">The sequence shown here is derived from an EMBL/GenBank/DDBJ whole genome shotgun (WGS) entry which is preliminary data.</text>
</comment>
<organism evidence="2 3">
    <name type="scientific">Tamlana crocina</name>
    <dbReference type="NCBI Taxonomy" id="393006"/>
    <lineage>
        <taxon>Bacteria</taxon>
        <taxon>Pseudomonadati</taxon>
        <taxon>Bacteroidota</taxon>
        <taxon>Flavobacteriia</taxon>
        <taxon>Flavobacteriales</taxon>
        <taxon>Flavobacteriaceae</taxon>
        <taxon>Tamlana</taxon>
    </lineage>
</organism>
<keyword evidence="1" id="KW-0732">Signal</keyword>
<name>A0ABX1DG43_9FLAO</name>
<reference evidence="2 3" key="1">
    <citation type="submission" date="2020-03" db="EMBL/GenBank/DDBJ databases">
        <title>Tamlana sp. nov, isolated from XXX.</title>
        <authorList>
            <person name="Cao W.R."/>
        </authorList>
    </citation>
    <scope>NUCLEOTIDE SEQUENCE [LARGE SCALE GENOMIC DNA]</scope>
    <source>
        <strain evidence="2 3">HST1-43</strain>
    </source>
</reference>
<proteinExistence type="predicted"/>
<evidence type="ECO:0008006" key="4">
    <source>
        <dbReference type="Google" id="ProtNLM"/>
    </source>
</evidence>
<dbReference type="EMBL" id="JAAVJS010000027">
    <property type="protein sequence ID" value="NJX16714.1"/>
    <property type="molecule type" value="Genomic_DNA"/>
</dbReference>
<protein>
    <recommendedName>
        <fullName evidence="4">Secreted protein</fullName>
    </recommendedName>
</protein>
<dbReference type="RefSeq" id="WP_167919545.1">
    <property type="nucleotide sequence ID" value="NZ_JAAVJS010000027.1"/>
</dbReference>
<feature type="chain" id="PRO_5045224726" description="Secreted protein" evidence="1">
    <location>
        <begin position="25"/>
        <end position="180"/>
    </location>
</feature>
<dbReference type="Proteomes" id="UP000760545">
    <property type="component" value="Unassembled WGS sequence"/>
</dbReference>
<evidence type="ECO:0000256" key="1">
    <source>
        <dbReference type="SAM" id="SignalP"/>
    </source>
</evidence>
<accession>A0ABX1DG43</accession>
<keyword evidence="3" id="KW-1185">Reference proteome</keyword>